<proteinExistence type="predicted"/>
<comment type="caution">
    <text evidence="1">The sequence shown here is derived from an EMBL/GenBank/DDBJ whole genome shotgun (WGS) entry which is preliminary data.</text>
</comment>
<dbReference type="PANTHER" id="PTHR43058">
    <property type="entry name" value="SLR0655 PROTEIN"/>
    <property type="match status" value="1"/>
</dbReference>
<gene>
    <name evidence="1" type="ORF">AB675_1992</name>
</gene>
<reference evidence="1 2" key="1">
    <citation type="submission" date="2015-06" db="EMBL/GenBank/DDBJ databases">
        <title>Draft genome of the ant-associated black yeast Phialophora attae CBS 131958.</title>
        <authorList>
            <person name="Moreno L.F."/>
            <person name="Stielow B.J."/>
            <person name="de Hoog S."/>
            <person name="Vicente V.A."/>
            <person name="Weiss V.A."/>
            <person name="de Vries M."/>
            <person name="Cruz L.M."/>
            <person name="Souza E.M."/>
        </authorList>
    </citation>
    <scope>NUCLEOTIDE SEQUENCE [LARGE SCALE GENOMIC DNA]</scope>
    <source>
        <strain evidence="1 2">CBS 131958</strain>
    </source>
</reference>
<dbReference type="AlphaFoldDB" id="A0A0N1H834"/>
<dbReference type="OrthoDB" id="18996at2759"/>
<evidence type="ECO:0000313" key="1">
    <source>
        <dbReference type="EMBL" id="KPI42950.1"/>
    </source>
</evidence>
<dbReference type="RefSeq" id="XP_018002913.1">
    <property type="nucleotide sequence ID" value="XM_018141925.1"/>
</dbReference>
<protein>
    <submittedName>
        <fullName evidence="1">Uncharacterized protein</fullName>
    </submittedName>
</protein>
<organism evidence="1 2">
    <name type="scientific">Cyphellophora attinorum</name>
    <dbReference type="NCBI Taxonomy" id="1664694"/>
    <lineage>
        <taxon>Eukaryota</taxon>
        <taxon>Fungi</taxon>
        <taxon>Dikarya</taxon>
        <taxon>Ascomycota</taxon>
        <taxon>Pezizomycotina</taxon>
        <taxon>Eurotiomycetes</taxon>
        <taxon>Chaetothyriomycetidae</taxon>
        <taxon>Chaetothyriales</taxon>
        <taxon>Cyphellophoraceae</taxon>
        <taxon>Cyphellophora</taxon>
    </lineage>
</organism>
<sequence>MATKKKMNVHDFPRPPLLERTPRHLVIKWGNDVVADTREAYWALETTVWYPSS</sequence>
<dbReference type="GeneID" id="28733805"/>
<dbReference type="PANTHER" id="PTHR43058:SF1">
    <property type="entry name" value="DUF427 DOMAIN-CONTAINING PROTEIN"/>
    <property type="match status" value="1"/>
</dbReference>
<name>A0A0N1H834_9EURO</name>
<dbReference type="VEuPathDB" id="FungiDB:AB675_1992"/>
<keyword evidence="2" id="KW-1185">Reference proteome</keyword>
<dbReference type="STRING" id="1664694.A0A0N1H834"/>
<accession>A0A0N1H834</accession>
<evidence type="ECO:0000313" key="2">
    <source>
        <dbReference type="Proteomes" id="UP000038010"/>
    </source>
</evidence>
<dbReference type="EMBL" id="LFJN01000006">
    <property type="protein sequence ID" value="KPI42950.1"/>
    <property type="molecule type" value="Genomic_DNA"/>
</dbReference>
<dbReference type="Proteomes" id="UP000038010">
    <property type="component" value="Unassembled WGS sequence"/>
</dbReference>